<name>A0A4S8L5B5_DENBC</name>
<evidence type="ECO:0000313" key="3">
    <source>
        <dbReference type="Proteomes" id="UP000297245"/>
    </source>
</evidence>
<dbReference type="EMBL" id="ML179641">
    <property type="protein sequence ID" value="THU83787.1"/>
    <property type="molecule type" value="Genomic_DNA"/>
</dbReference>
<accession>A0A4S8L5B5</accession>
<organism evidence="2 3">
    <name type="scientific">Dendrothele bispora (strain CBS 962.96)</name>
    <dbReference type="NCBI Taxonomy" id="1314807"/>
    <lineage>
        <taxon>Eukaryota</taxon>
        <taxon>Fungi</taxon>
        <taxon>Dikarya</taxon>
        <taxon>Basidiomycota</taxon>
        <taxon>Agaricomycotina</taxon>
        <taxon>Agaricomycetes</taxon>
        <taxon>Agaricomycetidae</taxon>
        <taxon>Agaricales</taxon>
        <taxon>Agaricales incertae sedis</taxon>
        <taxon>Dendrothele</taxon>
    </lineage>
</organism>
<feature type="non-terminal residue" evidence="2">
    <location>
        <position position="105"/>
    </location>
</feature>
<evidence type="ECO:0000259" key="1">
    <source>
        <dbReference type="Pfam" id="PF03184"/>
    </source>
</evidence>
<dbReference type="InterPro" id="IPR004875">
    <property type="entry name" value="DDE_SF_endonuclease_dom"/>
</dbReference>
<proteinExistence type="predicted"/>
<keyword evidence="3" id="KW-1185">Reference proteome</keyword>
<dbReference type="AlphaFoldDB" id="A0A4S8L5B5"/>
<protein>
    <submittedName>
        <fullName evidence="2">CENP-B protein</fullName>
    </submittedName>
</protein>
<gene>
    <name evidence="2" type="ORF">K435DRAFT_688891</name>
</gene>
<reference evidence="2 3" key="1">
    <citation type="journal article" date="2019" name="Nat. Ecol. Evol.">
        <title>Megaphylogeny resolves global patterns of mushroom evolution.</title>
        <authorList>
            <person name="Varga T."/>
            <person name="Krizsan K."/>
            <person name="Foldi C."/>
            <person name="Dima B."/>
            <person name="Sanchez-Garcia M."/>
            <person name="Sanchez-Ramirez S."/>
            <person name="Szollosi G.J."/>
            <person name="Szarkandi J.G."/>
            <person name="Papp V."/>
            <person name="Albert L."/>
            <person name="Andreopoulos W."/>
            <person name="Angelini C."/>
            <person name="Antonin V."/>
            <person name="Barry K.W."/>
            <person name="Bougher N.L."/>
            <person name="Buchanan P."/>
            <person name="Buyck B."/>
            <person name="Bense V."/>
            <person name="Catcheside P."/>
            <person name="Chovatia M."/>
            <person name="Cooper J."/>
            <person name="Damon W."/>
            <person name="Desjardin D."/>
            <person name="Finy P."/>
            <person name="Geml J."/>
            <person name="Haridas S."/>
            <person name="Hughes K."/>
            <person name="Justo A."/>
            <person name="Karasinski D."/>
            <person name="Kautmanova I."/>
            <person name="Kiss B."/>
            <person name="Kocsube S."/>
            <person name="Kotiranta H."/>
            <person name="LaButti K.M."/>
            <person name="Lechner B.E."/>
            <person name="Liimatainen K."/>
            <person name="Lipzen A."/>
            <person name="Lukacs Z."/>
            <person name="Mihaltcheva S."/>
            <person name="Morgado L.N."/>
            <person name="Niskanen T."/>
            <person name="Noordeloos M.E."/>
            <person name="Ohm R.A."/>
            <person name="Ortiz-Santana B."/>
            <person name="Ovrebo C."/>
            <person name="Racz N."/>
            <person name="Riley R."/>
            <person name="Savchenko A."/>
            <person name="Shiryaev A."/>
            <person name="Soop K."/>
            <person name="Spirin V."/>
            <person name="Szebenyi C."/>
            <person name="Tomsovsky M."/>
            <person name="Tulloss R.E."/>
            <person name="Uehling J."/>
            <person name="Grigoriev I.V."/>
            <person name="Vagvolgyi C."/>
            <person name="Papp T."/>
            <person name="Martin F.M."/>
            <person name="Miettinen O."/>
            <person name="Hibbett D.S."/>
            <person name="Nagy L.G."/>
        </authorList>
    </citation>
    <scope>NUCLEOTIDE SEQUENCE [LARGE SCALE GENOMIC DNA]</scope>
    <source>
        <strain evidence="2 3">CBS 962.96</strain>
    </source>
</reference>
<dbReference type="Proteomes" id="UP000297245">
    <property type="component" value="Unassembled WGS sequence"/>
</dbReference>
<feature type="domain" description="DDE-1" evidence="1">
    <location>
        <begin position="4"/>
        <end position="96"/>
    </location>
</feature>
<dbReference type="GO" id="GO:0003676">
    <property type="term" value="F:nucleic acid binding"/>
    <property type="evidence" value="ECO:0007669"/>
    <property type="project" value="InterPro"/>
</dbReference>
<evidence type="ECO:0000313" key="2">
    <source>
        <dbReference type="EMBL" id="THU83787.1"/>
    </source>
</evidence>
<sequence>MEWRLLILDGHNSHCTFRFSDFAERHKILVVCLPPHTTHALQPCDVGVFAPLAKRWKSLVTSLGHRAVDINKFNLLHYYAIARSQAFKSSTILSAFAKTGISPLN</sequence>
<dbReference type="Pfam" id="PF03184">
    <property type="entry name" value="DDE_1"/>
    <property type="match status" value="1"/>
</dbReference>
<dbReference type="OrthoDB" id="3064354at2759"/>